<dbReference type="SUPFAM" id="SSF81321">
    <property type="entry name" value="Family A G protein-coupled receptor-like"/>
    <property type="match status" value="1"/>
</dbReference>
<feature type="transmembrane region" description="Helical" evidence="9">
    <location>
        <begin position="133"/>
        <end position="154"/>
    </location>
</feature>
<keyword evidence="2 8" id="KW-0812">Transmembrane</keyword>
<feature type="transmembrane region" description="Helical" evidence="9">
    <location>
        <begin position="55"/>
        <end position="75"/>
    </location>
</feature>
<keyword evidence="12" id="KW-1185">Reference proteome</keyword>
<comment type="similarity">
    <text evidence="8">Belongs to the G-protein coupled receptor 1 family.</text>
</comment>
<gene>
    <name evidence="11" type="ORF">MEDL_14510</name>
</gene>
<dbReference type="PANTHER" id="PTHR24238:SF47">
    <property type="entry name" value="ECDYSTEROIDS_DOPAMINE RECEPTOR-RELATED"/>
    <property type="match status" value="1"/>
</dbReference>
<dbReference type="Gene3D" id="1.20.1070.10">
    <property type="entry name" value="Rhodopsin 7-helix transmembrane proteins"/>
    <property type="match status" value="1"/>
</dbReference>
<evidence type="ECO:0000313" key="11">
    <source>
        <dbReference type="EMBL" id="CAG2199789.1"/>
    </source>
</evidence>
<dbReference type="PRINTS" id="PR00237">
    <property type="entry name" value="GPCRRHODOPSN"/>
</dbReference>
<organism evidence="11 12">
    <name type="scientific">Mytilus edulis</name>
    <name type="common">Blue mussel</name>
    <dbReference type="NCBI Taxonomy" id="6550"/>
    <lineage>
        <taxon>Eukaryota</taxon>
        <taxon>Metazoa</taxon>
        <taxon>Spiralia</taxon>
        <taxon>Lophotrochozoa</taxon>
        <taxon>Mollusca</taxon>
        <taxon>Bivalvia</taxon>
        <taxon>Autobranchia</taxon>
        <taxon>Pteriomorphia</taxon>
        <taxon>Mytilida</taxon>
        <taxon>Mytiloidea</taxon>
        <taxon>Mytilidae</taxon>
        <taxon>Mytilinae</taxon>
        <taxon>Mytilus</taxon>
    </lineage>
</organism>
<dbReference type="PROSITE" id="PS00237">
    <property type="entry name" value="G_PROTEIN_RECEP_F1_1"/>
    <property type="match status" value="1"/>
</dbReference>
<sequence>MYIDKELESLNYEKVKQNIGGIFFVSIAMVIGITGNLHVLCVYSFRMKQSNPRIFILFLAALDFITCAVGMPFIIIDLTNPLTFYAVTACKVLRFVNYFICLSSAFILLIIAIDRYRKVCLPLRQQISQRKAVYCCFGAFGVCLVFTWPAPVLYGYSTVNTTNPNVTGIRCFTEDIYKDTDYQAYFNVILILVMFGMFVVLVVLYALIAKTILENDKNRNSFQTNKLMTKGTNVGNKNPVPEERMLKQLDTPKTAELITGSNRSTDDKRIDFNRRSVMQYKRVKTTTFIMFLITVLFLSVISRILFSKSLLISTKTSYKE</sequence>
<keyword evidence="4 8" id="KW-0297">G-protein coupled receptor</keyword>
<comment type="subcellular location">
    <subcellularLocation>
        <location evidence="1">Membrane</location>
        <topology evidence="1">Multi-pass membrane protein</topology>
    </subcellularLocation>
</comment>
<feature type="transmembrane region" description="Helical" evidence="9">
    <location>
        <begin position="184"/>
        <end position="208"/>
    </location>
</feature>
<feature type="domain" description="G-protein coupled receptors family 1 profile" evidence="10">
    <location>
        <begin position="35"/>
        <end position="320"/>
    </location>
</feature>
<dbReference type="Proteomes" id="UP000683360">
    <property type="component" value="Unassembled WGS sequence"/>
</dbReference>
<evidence type="ECO:0000256" key="2">
    <source>
        <dbReference type="ARBA" id="ARBA00022692"/>
    </source>
</evidence>
<dbReference type="CDD" id="cd00637">
    <property type="entry name" value="7tm_classA_rhodopsin-like"/>
    <property type="match status" value="1"/>
</dbReference>
<dbReference type="InterPro" id="IPR000276">
    <property type="entry name" value="GPCR_Rhodpsn"/>
</dbReference>
<dbReference type="PROSITE" id="PS50262">
    <property type="entry name" value="G_PROTEIN_RECEP_F1_2"/>
    <property type="match status" value="1"/>
</dbReference>
<comment type="caution">
    <text evidence="11">The sequence shown here is derived from an EMBL/GenBank/DDBJ whole genome shotgun (WGS) entry which is preliminary data.</text>
</comment>
<dbReference type="PANTHER" id="PTHR24238">
    <property type="entry name" value="G-PROTEIN COUPLED RECEPTOR"/>
    <property type="match status" value="1"/>
</dbReference>
<dbReference type="AlphaFoldDB" id="A0A8S3QZY5"/>
<evidence type="ECO:0000313" key="12">
    <source>
        <dbReference type="Proteomes" id="UP000683360"/>
    </source>
</evidence>
<accession>A0A8S3QZY5</accession>
<evidence type="ECO:0000256" key="8">
    <source>
        <dbReference type="RuleBase" id="RU000688"/>
    </source>
</evidence>
<proteinExistence type="inferred from homology"/>
<dbReference type="Pfam" id="PF00001">
    <property type="entry name" value="7tm_1"/>
    <property type="match status" value="1"/>
</dbReference>
<evidence type="ECO:0000256" key="9">
    <source>
        <dbReference type="SAM" id="Phobius"/>
    </source>
</evidence>
<keyword evidence="3 9" id="KW-1133">Transmembrane helix</keyword>
<dbReference type="EMBL" id="CAJPWZ010000724">
    <property type="protein sequence ID" value="CAG2199789.1"/>
    <property type="molecule type" value="Genomic_DNA"/>
</dbReference>
<evidence type="ECO:0000256" key="5">
    <source>
        <dbReference type="ARBA" id="ARBA00023136"/>
    </source>
</evidence>
<evidence type="ECO:0000256" key="7">
    <source>
        <dbReference type="ARBA" id="ARBA00023224"/>
    </source>
</evidence>
<evidence type="ECO:0000259" key="10">
    <source>
        <dbReference type="PROSITE" id="PS50262"/>
    </source>
</evidence>
<keyword evidence="7 8" id="KW-0807">Transducer</keyword>
<evidence type="ECO:0000256" key="4">
    <source>
        <dbReference type="ARBA" id="ARBA00023040"/>
    </source>
</evidence>
<protein>
    <submittedName>
        <fullName evidence="11">CCKAR</fullName>
    </submittedName>
</protein>
<evidence type="ECO:0000256" key="1">
    <source>
        <dbReference type="ARBA" id="ARBA00004141"/>
    </source>
</evidence>
<keyword evidence="5 9" id="KW-0472">Membrane</keyword>
<feature type="transmembrane region" description="Helical" evidence="9">
    <location>
        <begin position="288"/>
        <end position="306"/>
    </location>
</feature>
<evidence type="ECO:0000256" key="6">
    <source>
        <dbReference type="ARBA" id="ARBA00023170"/>
    </source>
</evidence>
<feature type="transmembrane region" description="Helical" evidence="9">
    <location>
        <begin position="95"/>
        <end position="113"/>
    </location>
</feature>
<dbReference type="OrthoDB" id="5969463at2759"/>
<dbReference type="GO" id="GO:0004930">
    <property type="term" value="F:G protein-coupled receptor activity"/>
    <property type="evidence" value="ECO:0007669"/>
    <property type="project" value="UniProtKB-KW"/>
</dbReference>
<name>A0A8S3QZY5_MYTED</name>
<reference evidence="11" key="1">
    <citation type="submission" date="2021-03" db="EMBL/GenBank/DDBJ databases">
        <authorList>
            <person name="Bekaert M."/>
        </authorList>
    </citation>
    <scope>NUCLEOTIDE SEQUENCE</scope>
</reference>
<feature type="transmembrane region" description="Helical" evidence="9">
    <location>
        <begin position="20"/>
        <end position="43"/>
    </location>
</feature>
<keyword evidence="6 8" id="KW-0675">Receptor</keyword>
<dbReference type="GO" id="GO:0016020">
    <property type="term" value="C:membrane"/>
    <property type="evidence" value="ECO:0007669"/>
    <property type="project" value="UniProtKB-SubCell"/>
</dbReference>
<dbReference type="InterPro" id="IPR017452">
    <property type="entry name" value="GPCR_Rhodpsn_7TM"/>
</dbReference>
<evidence type="ECO:0000256" key="3">
    <source>
        <dbReference type="ARBA" id="ARBA00022989"/>
    </source>
</evidence>